<keyword evidence="4" id="KW-0378">Hydrolase</keyword>
<dbReference type="AlphaFoldDB" id="A0AA37SSL0"/>
<feature type="transmembrane region" description="Helical" evidence="7">
    <location>
        <begin position="191"/>
        <end position="210"/>
    </location>
</feature>
<accession>A0AA37SSL0</accession>
<evidence type="ECO:0000256" key="4">
    <source>
        <dbReference type="ARBA" id="ARBA00022801"/>
    </source>
</evidence>
<sequence length="225" mass="24928">MIFPIGDENVKGGHPPIFSYGFIVVNLIVFIFQLTMDGDELRQFFFTFGSIPKVVLNGDNYFSLFSSMFLHSGLMHIIGNMIFLWVFADNIEAVIGNANFLLFYLLGGLFASAGHILFNIDSNIPSVGASGAISAVLGAYIVLFPKSRIKVLFFIKIFYVSAFLFLGFWIIQQVISGFSNMGPETAQSSGVAWWAHIGGFVFGVAAGFFFKKRGYMNKVEYNPKA</sequence>
<feature type="transmembrane region" description="Helical" evidence="7">
    <location>
        <begin position="100"/>
        <end position="118"/>
    </location>
</feature>
<evidence type="ECO:0000313" key="9">
    <source>
        <dbReference type="EMBL" id="GLR18769.1"/>
    </source>
</evidence>
<feature type="transmembrane region" description="Helical" evidence="7">
    <location>
        <begin position="68"/>
        <end position="88"/>
    </location>
</feature>
<proteinExistence type="inferred from homology"/>
<gene>
    <name evidence="9" type="ORF">GCM10007940_33850</name>
</gene>
<protein>
    <submittedName>
        <fullName evidence="9">Rhomboid family intramembrane serine protease</fullName>
    </submittedName>
</protein>
<dbReference type="SUPFAM" id="SSF144091">
    <property type="entry name" value="Rhomboid-like"/>
    <property type="match status" value="1"/>
</dbReference>
<feature type="domain" description="Peptidase S54 rhomboid" evidence="8">
    <location>
        <begin position="61"/>
        <end position="211"/>
    </location>
</feature>
<dbReference type="GO" id="GO:0004252">
    <property type="term" value="F:serine-type endopeptidase activity"/>
    <property type="evidence" value="ECO:0007669"/>
    <property type="project" value="InterPro"/>
</dbReference>
<evidence type="ECO:0000259" key="8">
    <source>
        <dbReference type="Pfam" id="PF01694"/>
    </source>
</evidence>
<reference evidence="9" key="1">
    <citation type="journal article" date="2014" name="Int. J. Syst. Evol. Microbiol.">
        <title>Complete genome sequence of Corynebacterium casei LMG S-19264T (=DSM 44701T), isolated from a smear-ripened cheese.</title>
        <authorList>
            <consortium name="US DOE Joint Genome Institute (JGI-PGF)"/>
            <person name="Walter F."/>
            <person name="Albersmeier A."/>
            <person name="Kalinowski J."/>
            <person name="Ruckert C."/>
        </authorList>
    </citation>
    <scope>NUCLEOTIDE SEQUENCE</scope>
    <source>
        <strain evidence="9">NBRC 108769</strain>
    </source>
</reference>
<evidence type="ECO:0000313" key="10">
    <source>
        <dbReference type="Proteomes" id="UP001156666"/>
    </source>
</evidence>
<dbReference type="InterPro" id="IPR050925">
    <property type="entry name" value="Rhomboid_protease_S54"/>
</dbReference>
<name>A0AA37SSL0_9BACT</name>
<feature type="transmembrane region" description="Helical" evidence="7">
    <location>
        <begin position="17"/>
        <end position="36"/>
    </location>
</feature>
<dbReference type="PANTHER" id="PTHR43731:SF14">
    <property type="entry name" value="PRESENILIN-ASSOCIATED RHOMBOID-LIKE PROTEIN, MITOCHONDRIAL"/>
    <property type="match status" value="1"/>
</dbReference>
<evidence type="ECO:0000256" key="3">
    <source>
        <dbReference type="ARBA" id="ARBA00022692"/>
    </source>
</evidence>
<dbReference type="RefSeq" id="WP_235292716.1">
    <property type="nucleotide sequence ID" value="NZ_BSOH01000023.1"/>
</dbReference>
<evidence type="ECO:0000256" key="2">
    <source>
        <dbReference type="ARBA" id="ARBA00009045"/>
    </source>
</evidence>
<dbReference type="GO" id="GO:0006508">
    <property type="term" value="P:proteolysis"/>
    <property type="evidence" value="ECO:0007669"/>
    <property type="project" value="UniProtKB-KW"/>
</dbReference>
<evidence type="ECO:0000256" key="5">
    <source>
        <dbReference type="ARBA" id="ARBA00022989"/>
    </source>
</evidence>
<feature type="transmembrane region" description="Helical" evidence="7">
    <location>
        <begin position="151"/>
        <end position="171"/>
    </location>
</feature>
<keyword evidence="5 7" id="KW-1133">Transmembrane helix</keyword>
<organism evidence="9 10">
    <name type="scientific">Portibacter lacus</name>
    <dbReference type="NCBI Taxonomy" id="1099794"/>
    <lineage>
        <taxon>Bacteria</taxon>
        <taxon>Pseudomonadati</taxon>
        <taxon>Bacteroidota</taxon>
        <taxon>Saprospiria</taxon>
        <taxon>Saprospirales</taxon>
        <taxon>Haliscomenobacteraceae</taxon>
        <taxon>Portibacter</taxon>
    </lineage>
</organism>
<dbReference type="Gene3D" id="1.20.1540.10">
    <property type="entry name" value="Rhomboid-like"/>
    <property type="match status" value="1"/>
</dbReference>
<keyword evidence="6 7" id="KW-0472">Membrane</keyword>
<keyword evidence="3 7" id="KW-0812">Transmembrane</keyword>
<feature type="transmembrane region" description="Helical" evidence="7">
    <location>
        <begin position="124"/>
        <end position="144"/>
    </location>
</feature>
<dbReference type="Pfam" id="PF01694">
    <property type="entry name" value="Rhomboid"/>
    <property type="match status" value="1"/>
</dbReference>
<comment type="similarity">
    <text evidence="2">Belongs to the peptidase S54 family.</text>
</comment>
<keyword evidence="9" id="KW-0645">Protease</keyword>
<dbReference type="InterPro" id="IPR022764">
    <property type="entry name" value="Peptidase_S54_rhomboid_dom"/>
</dbReference>
<evidence type="ECO:0000256" key="1">
    <source>
        <dbReference type="ARBA" id="ARBA00004141"/>
    </source>
</evidence>
<comment type="caution">
    <text evidence="9">The sequence shown here is derived from an EMBL/GenBank/DDBJ whole genome shotgun (WGS) entry which is preliminary data.</text>
</comment>
<evidence type="ECO:0000256" key="7">
    <source>
        <dbReference type="SAM" id="Phobius"/>
    </source>
</evidence>
<dbReference type="GO" id="GO:0016020">
    <property type="term" value="C:membrane"/>
    <property type="evidence" value="ECO:0007669"/>
    <property type="project" value="UniProtKB-SubCell"/>
</dbReference>
<dbReference type="InterPro" id="IPR035952">
    <property type="entry name" value="Rhomboid-like_sf"/>
</dbReference>
<keyword evidence="10" id="KW-1185">Reference proteome</keyword>
<reference evidence="9" key="2">
    <citation type="submission" date="2023-01" db="EMBL/GenBank/DDBJ databases">
        <title>Draft genome sequence of Portibacter lacus strain NBRC 108769.</title>
        <authorList>
            <person name="Sun Q."/>
            <person name="Mori K."/>
        </authorList>
    </citation>
    <scope>NUCLEOTIDE SEQUENCE</scope>
    <source>
        <strain evidence="9">NBRC 108769</strain>
    </source>
</reference>
<dbReference type="EMBL" id="BSOH01000023">
    <property type="protein sequence ID" value="GLR18769.1"/>
    <property type="molecule type" value="Genomic_DNA"/>
</dbReference>
<evidence type="ECO:0000256" key="6">
    <source>
        <dbReference type="ARBA" id="ARBA00023136"/>
    </source>
</evidence>
<comment type="subcellular location">
    <subcellularLocation>
        <location evidence="1">Membrane</location>
        <topology evidence="1">Multi-pass membrane protein</topology>
    </subcellularLocation>
</comment>
<dbReference type="PANTHER" id="PTHR43731">
    <property type="entry name" value="RHOMBOID PROTEASE"/>
    <property type="match status" value="1"/>
</dbReference>
<dbReference type="Proteomes" id="UP001156666">
    <property type="component" value="Unassembled WGS sequence"/>
</dbReference>